<feature type="region of interest" description="Disordered" evidence="1">
    <location>
        <begin position="114"/>
        <end position="147"/>
    </location>
</feature>
<sequence>MLDHQQRREALKIQLHWLVSHPCALLNRDTSGGPKTITYGGVERTRASSACQKRAWREAGDHPFALVADENSDTLTSRRAVRVRIAEPLAEAGYDVATIKAALWPFNNALFPPAGTKTTRKKKSEPARDDVGTTSTNDPLPAARTESPFKEFDRNEPVVLGVSEINYIREIVTEVLDQASSPEKAAALAAARVQDKAFARNLKAIPQACGLLSAVFGRFTLGEMVSRMDSAVHVAHLMGTHQAQVEDDPFSVLEQLTDRGDGARQTGLLSEARLTSTVFYGYAVIDVGKLIENLSGLPRTEWREADLELAGEVVERLVHLIATVSPAARKTGTAAHAEAAVVIAEIGSYRNRSLHGAFETPCGPTVRDSLDAICEQMALSDQMYGQQELRWAASQVRGTAVPGANLVPLGTLAAELGERVRDHAGTVAALPDPRARPARAA</sequence>
<dbReference type="EMBL" id="NRRL01000038">
    <property type="protein sequence ID" value="MBK1669094.1"/>
    <property type="molecule type" value="Genomic_DNA"/>
</dbReference>
<dbReference type="InterPro" id="IPR010148">
    <property type="entry name" value="CRISPR-assoc_prot_CT1975"/>
</dbReference>
<evidence type="ECO:0000313" key="2">
    <source>
        <dbReference type="EMBL" id="MBK1669094.1"/>
    </source>
</evidence>
<comment type="caution">
    <text evidence="2">The sequence shown here is derived from an EMBL/GenBank/DDBJ whole genome shotgun (WGS) entry which is preliminary data.</text>
</comment>
<dbReference type="Pfam" id="PF09344">
    <property type="entry name" value="Cas_CT1975"/>
    <property type="match status" value="1"/>
</dbReference>
<accession>A0ABS1DGY0</accession>
<evidence type="ECO:0000313" key="3">
    <source>
        <dbReference type="Proteomes" id="UP001296873"/>
    </source>
</evidence>
<keyword evidence="3" id="KW-1185">Reference proteome</keyword>
<dbReference type="Proteomes" id="UP001296873">
    <property type="component" value="Unassembled WGS sequence"/>
</dbReference>
<gene>
    <name evidence="2" type="ORF">CKO28_13730</name>
</gene>
<evidence type="ECO:0008006" key="4">
    <source>
        <dbReference type="Google" id="ProtNLM"/>
    </source>
</evidence>
<protein>
    <recommendedName>
        <fullName evidence="4">Type I-E CRISPR-associated protein Cas7/Cse4/CasC</fullName>
    </recommendedName>
</protein>
<proteinExistence type="predicted"/>
<organism evidence="2 3">
    <name type="scientific">Rhodovibrio sodomensis</name>
    <dbReference type="NCBI Taxonomy" id="1088"/>
    <lineage>
        <taxon>Bacteria</taxon>
        <taxon>Pseudomonadati</taxon>
        <taxon>Pseudomonadota</taxon>
        <taxon>Alphaproteobacteria</taxon>
        <taxon>Rhodospirillales</taxon>
        <taxon>Rhodovibrionaceae</taxon>
        <taxon>Rhodovibrio</taxon>
    </lineage>
</organism>
<reference evidence="2 3" key="1">
    <citation type="journal article" date="2020" name="Microorganisms">
        <title>Osmotic Adaptation and Compatible Solute Biosynthesis of Phototrophic Bacteria as Revealed from Genome Analyses.</title>
        <authorList>
            <person name="Imhoff J.F."/>
            <person name="Rahn T."/>
            <person name="Kunzel S."/>
            <person name="Keller A."/>
            <person name="Neulinger S.C."/>
        </authorList>
    </citation>
    <scope>NUCLEOTIDE SEQUENCE [LARGE SCALE GENOMIC DNA]</scope>
    <source>
        <strain evidence="2 3">DSM 9895</strain>
    </source>
</reference>
<evidence type="ECO:0000256" key="1">
    <source>
        <dbReference type="SAM" id="MobiDB-lite"/>
    </source>
</evidence>
<name>A0ABS1DGY0_9PROT</name>
<dbReference type="RefSeq" id="WP_200341422.1">
    <property type="nucleotide sequence ID" value="NZ_NRRL01000038.1"/>
</dbReference>